<dbReference type="RefSeq" id="WP_342706500.1">
    <property type="nucleotide sequence ID" value="NZ_CP109823.1"/>
</dbReference>
<keyword evidence="2" id="KW-0808">Transferase</keyword>
<reference evidence="2 3" key="1">
    <citation type="submission" date="2022-10" db="EMBL/GenBank/DDBJ databases">
        <title>Genomic of Burkholderia cepacia PN-1.</title>
        <authorList>
            <person name="Yang Y."/>
            <person name="Guan H."/>
            <person name="Huang J."/>
        </authorList>
    </citation>
    <scope>NUCLEOTIDE SEQUENCE [LARGE SCALE GENOMIC DNA]</scope>
    <source>
        <strain evidence="2 3">PN-1</strain>
    </source>
</reference>
<dbReference type="PANTHER" id="PTHR36836">
    <property type="entry name" value="COLANIC ACID BIOSYNTHESIS PROTEIN WCAK"/>
    <property type="match status" value="1"/>
</dbReference>
<name>A0ABZ3DZL7_9BURK</name>
<evidence type="ECO:0000259" key="1">
    <source>
        <dbReference type="Pfam" id="PF04230"/>
    </source>
</evidence>
<feature type="domain" description="Polysaccharide pyruvyl transferase" evidence="1">
    <location>
        <begin position="101"/>
        <end position="419"/>
    </location>
</feature>
<keyword evidence="3" id="KW-1185">Reference proteome</keyword>
<sequence>MELEGIVKAYRHLSATADIRRKRRFRIRECAGRSCRSHAFPPSCRSFSRGNVQRVWKKSCDTTMPPDHPTMQNRVRHGAPGADEMPHAPRVALVNVKYSPNLGDGMLSECLEAELAAALPGIEIRVIDLAGRTDYACGATSRKSVLTLMHHSPRVVRHAIVHSVLGYKLHTELRPRWRSVLRGVDAVVVGGGNLLSDADLNFPMKLDAAMAEVRDLGLPAAVFGVGVSGDWTSRGELLFRRALGGVSLFHASVRERRSAEIWRARLCGAGIRAAQVVHDPGHLVSRHVARSRTPDNAVTTIGLGITHPIALKYHGGSIRVSAAAQAEWYRALVRAGSAYGWRFVVFANGSPEDEAYIDELRPILAEAAGPGRITFAPRAATPADLARLISSFDLLMAHRLHANIAAFSYAVPQIGFAWDVKLESFLSGVGRGHCLCTVGVDSIDAVVGLAARQLGEGIDAHVHRAVLDDACAHVAELAAALRGAVAGARQPAGRAPVAGASLV</sequence>
<dbReference type="InterPro" id="IPR007345">
    <property type="entry name" value="Polysacch_pyruvyl_Trfase"/>
</dbReference>
<dbReference type="EMBL" id="CP109823">
    <property type="protein sequence ID" value="XAE53967.1"/>
    <property type="molecule type" value="Genomic_DNA"/>
</dbReference>
<dbReference type="Proteomes" id="UP001448498">
    <property type="component" value="Chromosome 2"/>
</dbReference>
<evidence type="ECO:0000313" key="3">
    <source>
        <dbReference type="Proteomes" id="UP001448498"/>
    </source>
</evidence>
<proteinExistence type="predicted"/>
<accession>A0ABZ3DZL7</accession>
<organism evidence="2 3">
    <name type="scientific">Burkholderia arboris</name>
    <dbReference type="NCBI Taxonomy" id="488730"/>
    <lineage>
        <taxon>Bacteria</taxon>
        <taxon>Pseudomonadati</taxon>
        <taxon>Pseudomonadota</taxon>
        <taxon>Betaproteobacteria</taxon>
        <taxon>Burkholderiales</taxon>
        <taxon>Burkholderiaceae</taxon>
        <taxon>Burkholderia</taxon>
        <taxon>Burkholderia cepacia complex</taxon>
    </lineage>
</organism>
<dbReference type="PANTHER" id="PTHR36836:SF1">
    <property type="entry name" value="COLANIC ACID BIOSYNTHESIS PROTEIN WCAK"/>
    <property type="match status" value="1"/>
</dbReference>
<evidence type="ECO:0000313" key="2">
    <source>
        <dbReference type="EMBL" id="XAE53967.1"/>
    </source>
</evidence>
<dbReference type="Pfam" id="PF04230">
    <property type="entry name" value="PS_pyruv_trans"/>
    <property type="match status" value="1"/>
</dbReference>
<dbReference type="GO" id="GO:0016740">
    <property type="term" value="F:transferase activity"/>
    <property type="evidence" value="ECO:0007669"/>
    <property type="project" value="UniProtKB-KW"/>
</dbReference>
<protein>
    <submittedName>
        <fullName evidence="2">Polysaccharide pyruvyl transferase family protein</fullName>
    </submittedName>
</protein>
<gene>
    <name evidence="2" type="ORF">OHZ10_35640</name>
</gene>